<evidence type="ECO:0000313" key="1">
    <source>
        <dbReference type="EMBL" id="EDM23365.1"/>
    </source>
</evidence>
<reference evidence="1 2" key="1">
    <citation type="journal article" date="2011" name="Stand. Genomic Sci.">
        <title>Draft genome sequence of Caminibacter mediatlanticus strain TB-2, an epsilonproteobacterium isolated from a deep-sea hydrothermal vent.</title>
        <authorList>
            <person name="Giovannelli D."/>
            <person name="Ferriera S."/>
            <person name="Johnson J."/>
            <person name="Kravitz S."/>
            <person name="Perez-Rodriguez I."/>
            <person name="Ricci J."/>
            <person name="O'Brien C."/>
            <person name="Voordeckers J.W."/>
            <person name="Bini E."/>
            <person name="Vetriani C."/>
        </authorList>
    </citation>
    <scope>NUCLEOTIDE SEQUENCE [LARGE SCALE GENOMIC DNA]</scope>
    <source>
        <strain evidence="1 2">TB-2</strain>
    </source>
</reference>
<gene>
    <name evidence="1" type="ORF">CMTB2_08875</name>
</gene>
<comment type="caution">
    <text evidence="1">The sequence shown here is derived from an EMBL/GenBank/DDBJ whole genome shotgun (WGS) entry which is preliminary data.</text>
</comment>
<dbReference type="Proteomes" id="UP000003288">
    <property type="component" value="Unassembled WGS sequence"/>
</dbReference>
<name>A0AAI9AGU9_9BACT</name>
<accession>A0AAI9AGU9</accession>
<dbReference type="EMBL" id="ABCJ01000006">
    <property type="protein sequence ID" value="EDM23365.1"/>
    <property type="molecule type" value="Genomic_DNA"/>
</dbReference>
<dbReference type="AlphaFoldDB" id="A0AAI9AGU9"/>
<protein>
    <submittedName>
        <fullName evidence="1">Uncharacterized protein</fullName>
    </submittedName>
</protein>
<proteinExistence type="predicted"/>
<organism evidence="1 2">
    <name type="scientific">Caminibacter mediatlanticus TB-2</name>
    <dbReference type="NCBI Taxonomy" id="391592"/>
    <lineage>
        <taxon>Bacteria</taxon>
        <taxon>Pseudomonadati</taxon>
        <taxon>Campylobacterota</taxon>
        <taxon>Epsilonproteobacteria</taxon>
        <taxon>Nautiliales</taxon>
        <taxon>Nautiliaceae</taxon>
        <taxon>Caminibacter</taxon>
    </lineage>
</organism>
<evidence type="ECO:0000313" key="2">
    <source>
        <dbReference type="Proteomes" id="UP000003288"/>
    </source>
</evidence>
<sequence length="62" mass="6848">MQFFCLSALSPITTFPSIFKILAKTFEVADSLSSPSPLQTKTLLTSFLATIPALKHFLFLLL</sequence>
<dbReference type="RefSeq" id="WP_007474855.1">
    <property type="nucleotide sequence ID" value="NZ_ABCJ01000006.1"/>
</dbReference>